<name>A0ACB7H9V3_MANES</name>
<gene>
    <name evidence="1" type="ORF">MANES_08G076011v8</name>
</gene>
<comment type="caution">
    <text evidence="1">The sequence shown here is derived from an EMBL/GenBank/DDBJ whole genome shotgun (WGS) entry which is preliminary data.</text>
</comment>
<evidence type="ECO:0000313" key="2">
    <source>
        <dbReference type="Proteomes" id="UP000091857"/>
    </source>
</evidence>
<proteinExistence type="predicted"/>
<protein>
    <submittedName>
        <fullName evidence="1">Uncharacterized protein</fullName>
    </submittedName>
</protein>
<dbReference type="EMBL" id="CM004394">
    <property type="protein sequence ID" value="KAG8649212.1"/>
    <property type="molecule type" value="Genomic_DNA"/>
</dbReference>
<reference evidence="2" key="1">
    <citation type="journal article" date="2016" name="Nat. Biotechnol.">
        <title>Sequencing wild and cultivated cassava and related species reveals extensive interspecific hybridization and genetic diversity.</title>
        <authorList>
            <person name="Bredeson J.V."/>
            <person name="Lyons J.B."/>
            <person name="Prochnik S.E."/>
            <person name="Wu G.A."/>
            <person name="Ha C.M."/>
            <person name="Edsinger-Gonzales E."/>
            <person name="Grimwood J."/>
            <person name="Schmutz J."/>
            <person name="Rabbi I.Y."/>
            <person name="Egesi C."/>
            <person name="Nauluvula P."/>
            <person name="Lebot V."/>
            <person name="Ndunguru J."/>
            <person name="Mkamilo G."/>
            <person name="Bart R.S."/>
            <person name="Setter T.L."/>
            <person name="Gleadow R.M."/>
            <person name="Kulakow P."/>
            <person name="Ferguson M.E."/>
            <person name="Rounsley S."/>
            <person name="Rokhsar D.S."/>
        </authorList>
    </citation>
    <scope>NUCLEOTIDE SEQUENCE [LARGE SCALE GENOMIC DNA]</scope>
    <source>
        <strain evidence="2">cv. AM560-2</strain>
    </source>
</reference>
<evidence type="ECO:0000313" key="1">
    <source>
        <dbReference type="EMBL" id="KAG8649212.1"/>
    </source>
</evidence>
<keyword evidence="2" id="KW-1185">Reference proteome</keyword>
<accession>A0ACB7H9V3</accession>
<sequence length="190" mass="21761">MLIYLPNKLWPLHKGYRMGMITNTLCVKCLKRKTLIAFENEKSTRPLSNQMVDIYKPSLYFFPQQIIMWMSKGVSHVLQRKCIMEDNSNSAHQIITNPRCINNQPTIVEKSSKNLVPSSPHLDSLHHPRINTTSSLWSLLITYPPSPSTSPCSSCVSAHYCLVLRITVWFFSLDYASLIYFIILALEAPT</sequence>
<dbReference type="Proteomes" id="UP000091857">
    <property type="component" value="Chromosome 8"/>
</dbReference>
<organism evidence="1 2">
    <name type="scientific">Manihot esculenta</name>
    <name type="common">Cassava</name>
    <name type="synonym">Jatropha manihot</name>
    <dbReference type="NCBI Taxonomy" id="3983"/>
    <lineage>
        <taxon>Eukaryota</taxon>
        <taxon>Viridiplantae</taxon>
        <taxon>Streptophyta</taxon>
        <taxon>Embryophyta</taxon>
        <taxon>Tracheophyta</taxon>
        <taxon>Spermatophyta</taxon>
        <taxon>Magnoliopsida</taxon>
        <taxon>eudicotyledons</taxon>
        <taxon>Gunneridae</taxon>
        <taxon>Pentapetalae</taxon>
        <taxon>rosids</taxon>
        <taxon>fabids</taxon>
        <taxon>Malpighiales</taxon>
        <taxon>Euphorbiaceae</taxon>
        <taxon>Crotonoideae</taxon>
        <taxon>Manihoteae</taxon>
        <taxon>Manihot</taxon>
    </lineage>
</organism>